<dbReference type="GO" id="GO:0051301">
    <property type="term" value="P:cell division"/>
    <property type="evidence" value="ECO:0007669"/>
    <property type="project" value="UniProtKB-KW"/>
</dbReference>
<comment type="pathway">
    <text evidence="2 7 8">Cell wall biogenesis; peptidoglycan biosynthesis.</text>
</comment>
<comment type="subcellular location">
    <subcellularLocation>
        <location evidence="1 7 8">Cytoplasm</location>
    </subcellularLocation>
</comment>
<accession>A0A7C8BPI9</accession>
<dbReference type="HAMAP" id="MF_00639">
    <property type="entry name" value="MurD"/>
    <property type="match status" value="1"/>
</dbReference>
<keyword evidence="6 7" id="KW-0067">ATP-binding</keyword>
<dbReference type="Pfam" id="PF02875">
    <property type="entry name" value="Mur_ligase_C"/>
    <property type="match status" value="1"/>
</dbReference>
<evidence type="ECO:0000256" key="8">
    <source>
        <dbReference type="RuleBase" id="RU003664"/>
    </source>
</evidence>
<feature type="domain" description="Mur ligase C-terminal" evidence="9">
    <location>
        <begin position="331"/>
        <end position="457"/>
    </location>
</feature>
<reference evidence="11 12" key="1">
    <citation type="submission" date="2019-09" db="EMBL/GenBank/DDBJ databases">
        <title>Phylogeny of genus Pseudoclavibacter and closely related genus.</title>
        <authorList>
            <person name="Li Y."/>
        </authorList>
    </citation>
    <scope>NUCLEOTIDE SEQUENCE [LARGE SCALE GENOMIC DNA]</scope>
    <source>
        <strain evidence="11 12">JCM 16921</strain>
    </source>
</reference>
<dbReference type="Pfam" id="PF08245">
    <property type="entry name" value="Mur_ligase_M"/>
    <property type="match status" value="1"/>
</dbReference>
<keyword evidence="7 8" id="KW-0132">Cell division</keyword>
<feature type="domain" description="Mur ligase central" evidence="10">
    <location>
        <begin position="121"/>
        <end position="238"/>
    </location>
</feature>
<dbReference type="Gene3D" id="3.40.1190.10">
    <property type="entry name" value="Mur-like, catalytic domain"/>
    <property type="match status" value="1"/>
</dbReference>
<dbReference type="EC" id="6.3.2.9" evidence="7 8"/>
<comment type="function">
    <text evidence="7 8">Cell wall formation. Catalyzes the addition of glutamate to the nucleotide precursor UDP-N-acetylmuramoyl-L-alanine (UMA).</text>
</comment>
<keyword evidence="7 8" id="KW-0573">Peptidoglycan synthesis</keyword>
<evidence type="ECO:0000256" key="7">
    <source>
        <dbReference type="HAMAP-Rule" id="MF_00639"/>
    </source>
</evidence>
<evidence type="ECO:0000259" key="9">
    <source>
        <dbReference type="Pfam" id="PF02875"/>
    </source>
</evidence>
<dbReference type="GO" id="GO:0005524">
    <property type="term" value="F:ATP binding"/>
    <property type="evidence" value="ECO:0007669"/>
    <property type="project" value="UniProtKB-UniRule"/>
</dbReference>
<evidence type="ECO:0000256" key="4">
    <source>
        <dbReference type="ARBA" id="ARBA00022598"/>
    </source>
</evidence>
<dbReference type="InterPro" id="IPR036565">
    <property type="entry name" value="Mur-like_cat_sf"/>
</dbReference>
<proteinExistence type="inferred from homology"/>
<dbReference type="AlphaFoldDB" id="A0A7C8BPI9"/>
<protein>
    <recommendedName>
        <fullName evidence="7 8">UDP-N-acetylmuramoylalanine--D-glutamate ligase</fullName>
        <ecNumber evidence="7 8">6.3.2.9</ecNumber>
    </recommendedName>
    <alternativeName>
        <fullName evidence="7">D-glutamic acid-adding enzyme</fullName>
    </alternativeName>
    <alternativeName>
        <fullName evidence="7">UDP-N-acetylmuramoyl-L-alanyl-D-glutamate synthetase</fullName>
    </alternativeName>
</protein>
<comment type="caution">
    <text evidence="11">The sequence shown here is derived from an EMBL/GenBank/DDBJ whole genome shotgun (WGS) entry which is preliminary data.</text>
</comment>
<dbReference type="SUPFAM" id="SSF53623">
    <property type="entry name" value="MurD-like peptide ligases, catalytic domain"/>
    <property type="match status" value="1"/>
</dbReference>
<dbReference type="InterPro" id="IPR036615">
    <property type="entry name" value="Mur_ligase_C_dom_sf"/>
</dbReference>
<dbReference type="UniPathway" id="UPA00219"/>
<dbReference type="Gene3D" id="3.40.50.720">
    <property type="entry name" value="NAD(P)-binding Rossmann-like Domain"/>
    <property type="match status" value="1"/>
</dbReference>
<keyword evidence="12" id="KW-1185">Reference proteome</keyword>
<sequence>MIDLAGRRVAVLGLSVTGFSAADTLVELGATVLATGRSAGAEHIDLLGVIGGTWEPSARDGDEADILARFRPDAVVVSPGFRPAHPAVRWAVEHGVPLLTDIDLAWQVQLRRGLATRWLCVTGTNGKTTTVEMAGAMLAESGLRAGCCGNIGVPVLDLVREPDPYDVLVVELSSFQLHYLRGISPWASVCLNIDADHLDWHGGMAAYAAAKARVYEHTQEACVYPVGDERVLRMVEEADVVEGCRAIGVTRGAPAIGQIGVVDGVVADRAFIADRATHAQEITTLQALAEHGLALPHLVDDALAATALARSAGAEPAAIDRALRAFRPDGHRLAPVAEVDGVMWIDDSKATNPHAARVAVEAFDSVVWIVGGMLKGLDLAPLVAAEHGRLRGAVVVGADRSGVLDLFARLAPEVPVREVTAQARPGDDAAGAAVMREAVDAAAGLARPGDAVLLAPAAASWDQFVSYGRRGDLFAAAVHRLEERG</sequence>
<dbReference type="OrthoDB" id="9809796at2"/>
<feature type="binding site" evidence="7">
    <location>
        <begin position="123"/>
        <end position="129"/>
    </location>
    <ligand>
        <name>ATP</name>
        <dbReference type="ChEBI" id="CHEBI:30616"/>
    </ligand>
</feature>
<evidence type="ECO:0000256" key="5">
    <source>
        <dbReference type="ARBA" id="ARBA00022741"/>
    </source>
</evidence>
<dbReference type="GO" id="GO:0008764">
    <property type="term" value="F:UDP-N-acetylmuramoylalanine-D-glutamate ligase activity"/>
    <property type="evidence" value="ECO:0007669"/>
    <property type="project" value="UniProtKB-UniRule"/>
</dbReference>
<dbReference type="PANTHER" id="PTHR43692">
    <property type="entry name" value="UDP-N-ACETYLMURAMOYLALANINE--D-GLUTAMATE LIGASE"/>
    <property type="match status" value="1"/>
</dbReference>
<evidence type="ECO:0000259" key="10">
    <source>
        <dbReference type="Pfam" id="PF08245"/>
    </source>
</evidence>
<dbReference type="SUPFAM" id="SSF51984">
    <property type="entry name" value="MurCD N-terminal domain"/>
    <property type="match status" value="1"/>
</dbReference>
<organism evidence="11 12">
    <name type="scientific">Pseudoclavibacter caeni</name>
    <dbReference type="NCBI Taxonomy" id="908846"/>
    <lineage>
        <taxon>Bacteria</taxon>
        <taxon>Bacillati</taxon>
        <taxon>Actinomycetota</taxon>
        <taxon>Actinomycetes</taxon>
        <taxon>Micrococcales</taxon>
        <taxon>Microbacteriaceae</taxon>
        <taxon>Pseudoclavibacter</taxon>
    </lineage>
</organism>
<dbReference type="NCBIfam" id="TIGR01087">
    <property type="entry name" value="murD"/>
    <property type="match status" value="1"/>
</dbReference>
<dbReference type="InterPro" id="IPR013221">
    <property type="entry name" value="Mur_ligase_cen"/>
</dbReference>
<dbReference type="GO" id="GO:0005737">
    <property type="term" value="C:cytoplasm"/>
    <property type="evidence" value="ECO:0007669"/>
    <property type="project" value="UniProtKB-SubCell"/>
</dbReference>
<dbReference type="GO" id="GO:0008360">
    <property type="term" value="P:regulation of cell shape"/>
    <property type="evidence" value="ECO:0007669"/>
    <property type="project" value="UniProtKB-KW"/>
</dbReference>
<evidence type="ECO:0000256" key="6">
    <source>
        <dbReference type="ARBA" id="ARBA00022840"/>
    </source>
</evidence>
<evidence type="ECO:0000313" key="12">
    <source>
        <dbReference type="Proteomes" id="UP000481339"/>
    </source>
</evidence>
<comment type="catalytic activity">
    <reaction evidence="7 8">
        <text>UDP-N-acetyl-alpha-D-muramoyl-L-alanine + D-glutamate + ATP = UDP-N-acetyl-alpha-D-muramoyl-L-alanyl-D-glutamate + ADP + phosphate + H(+)</text>
        <dbReference type="Rhea" id="RHEA:16429"/>
        <dbReference type="ChEBI" id="CHEBI:15378"/>
        <dbReference type="ChEBI" id="CHEBI:29986"/>
        <dbReference type="ChEBI" id="CHEBI:30616"/>
        <dbReference type="ChEBI" id="CHEBI:43474"/>
        <dbReference type="ChEBI" id="CHEBI:83898"/>
        <dbReference type="ChEBI" id="CHEBI:83900"/>
        <dbReference type="ChEBI" id="CHEBI:456216"/>
        <dbReference type="EC" id="6.3.2.9"/>
    </reaction>
</comment>
<dbReference type="SUPFAM" id="SSF53244">
    <property type="entry name" value="MurD-like peptide ligases, peptide-binding domain"/>
    <property type="match status" value="1"/>
</dbReference>
<keyword evidence="7 8" id="KW-0961">Cell wall biogenesis/degradation</keyword>
<dbReference type="GO" id="GO:0009252">
    <property type="term" value="P:peptidoglycan biosynthetic process"/>
    <property type="evidence" value="ECO:0007669"/>
    <property type="project" value="UniProtKB-UniRule"/>
</dbReference>
<evidence type="ECO:0000256" key="3">
    <source>
        <dbReference type="ARBA" id="ARBA00022490"/>
    </source>
</evidence>
<dbReference type="EMBL" id="WBKA01000002">
    <property type="protein sequence ID" value="KAB1633074.1"/>
    <property type="molecule type" value="Genomic_DNA"/>
</dbReference>
<dbReference type="GO" id="GO:0071555">
    <property type="term" value="P:cell wall organization"/>
    <property type="evidence" value="ECO:0007669"/>
    <property type="project" value="UniProtKB-KW"/>
</dbReference>
<dbReference type="InterPro" id="IPR004101">
    <property type="entry name" value="Mur_ligase_C"/>
</dbReference>
<dbReference type="PANTHER" id="PTHR43692:SF1">
    <property type="entry name" value="UDP-N-ACETYLMURAMOYLALANINE--D-GLUTAMATE LIGASE"/>
    <property type="match status" value="1"/>
</dbReference>
<gene>
    <name evidence="7" type="primary">murD</name>
    <name evidence="11" type="ORF">F8O02_03780</name>
</gene>
<dbReference type="InterPro" id="IPR005762">
    <property type="entry name" value="MurD"/>
</dbReference>
<keyword evidence="4 7" id="KW-0436">Ligase</keyword>
<dbReference type="Proteomes" id="UP000481339">
    <property type="component" value="Unassembled WGS sequence"/>
</dbReference>
<keyword evidence="5 7" id="KW-0547">Nucleotide-binding</keyword>
<keyword evidence="3 7" id="KW-0963">Cytoplasm</keyword>
<evidence type="ECO:0000256" key="1">
    <source>
        <dbReference type="ARBA" id="ARBA00004496"/>
    </source>
</evidence>
<evidence type="ECO:0000256" key="2">
    <source>
        <dbReference type="ARBA" id="ARBA00004752"/>
    </source>
</evidence>
<comment type="similarity">
    <text evidence="7">Belongs to the MurCDEF family.</text>
</comment>
<name>A0A7C8BPI9_9MICO</name>
<keyword evidence="7 8" id="KW-0131">Cell cycle</keyword>
<evidence type="ECO:0000313" key="11">
    <source>
        <dbReference type="EMBL" id="KAB1633074.1"/>
    </source>
</evidence>
<dbReference type="Gene3D" id="3.90.190.20">
    <property type="entry name" value="Mur ligase, C-terminal domain"/>
    <property type="match status" value="1"/>
</dbReference>
<keyword evidence="7 8" id="KW-0133">Cell shape</keyword>